<sequence length="204" mass="24564">MVVMRKMTKINSIKKIQRKIFLLLFFLSSVAIYSESDEILKIREIYKRAQEFQKSDSSNSIQYVRYWDEDKKILSNWERFDKNSQKENDILSLIRIFSKDDKVSSVLMEENTPSGDWTCTTEYYFYENGKIAFVHSILSTFYGNVRVEKRFYYNDSFRRIRELKSIYDLQTNRELKDRSNDFIDRKVIVAKDIIALFKLLQLSR</sequence>
<dbReference type="AlphaFoldDB" id="A0A2M9Z6U0"/>
<name>A0A2M9Z6U0_9LEPT</name>
<evidence type="ECO:0000313" key="1">
    <source>
        <dbReference type="EMBL" id="PJZ64104.1"/>
    </source>
</evidence>
<reference evidence="1 2" key="1">
    <citation type="submission" date="2017-07" db="EMBL/GenBank/DDBJ databases">
        <title>Leptospira spp. isolated from tropical soils.</title>
        <authorList>
            <person name="Thibeaux R."/>
            <person name="Iraola G."/>
            <person name="Ferres I."/>
            <person name="Bierque E."/>
            <person name="Girault D."/>
            <person name="Soupe-Gilbert M.-E."/>
            <person name="Picardeau M."/>
            <person name="Goarant C."/>
        </authorList>
    </citation>
    <scope>NUCLEOTIDE SEQUENCE [LARGE SCALE GENOMIC DNA]</scope>
    <source>
        <strain evidence="1 2">FH2-C-A2</strain>
    </source>
</reference>
<proteinExistence type="predicted"/>
<accession>A0A2M9Z6U0</accession>
<dbReference type="EMBL" id="NPDT01000013">
    <property type="protein sequence ID" value="PJZ64104.1"/>
    <property type="molecule type" value="Genomic_DNA"/>
</dbReference>
<protein>
    <submittedName>
        <fullName evidence="1">Uncharacterized protein</fullName>
    </submittedName>
</protein>
<gene>
    <name evidence="1" type="ORF">CH371_19765</name>
</gene>
<dbReference type="Proteomes" id="UP000231912">
    <property type="component" value="Unassembled WGS sequence"/>
</dbReference>
<evidence type="ECO:0000313" key="2">
    <source>
        <dbReference type="Proteomes" id="UP000231912"/>
    </source>
</evidence>
<organism evidence="1 2">
    <name type="scientific">Leptospira wolffii</name>
    <dbReference type="NCBI Taxonomy" id="409998"/>
    <lineage>
        <taxon>Bacteria</taxon>
        <taxon>Pseudomonadati</taxon>
        <taxon>Spirochaetota</taxon>
        <taxon>Spirochaetia</taxon>
        <taxon>Leptospirales</taxon>
        <taxon>Leptospiraceae</taxon>
        <taxon>Leptospira</taxon>
    </lineage>
</organism>
<comment type="caution">
    <text evidence="1">The sequence shown here is derived from an EMBL/GenBank/DDBJ whole genome shotgun (WGS) entry which is preliminary data.</text>
</comment>